<dbReference type="Proteomes" id="UP000789342">
    <property type="component" value="Unassembled WGS sequence"/>
</dbReference>
<accession>A0A9N9HQ30</accession>
<dbReference type="PANTHER" id="PTHR47043">
    <property type="entry name" value="UDP-N-ACETYLGLUCOSAMINE TRANSFERASE SUBUNIT ALG13"/>
    <property type="match status" value="1"/>
</dbReference>
<sequence length="168" mass="18837">MIKTLFVTVGSTGFDKLISLVTSSLFLKALYSKGYKRLKIQCGTSIKIYNEAIQCIQDIEMEIVGYDFKSSLKQDMIDSDLIISHAGSGSILESLRLQKPLIVVINETLMNNHQVELAIEMQNKGYLVCGSISNLLEIFRSDAFNSLTPFPEPDETIFADILNEEMML</sequence>
<organism evidence="9 10">
    <name type="scientific">Acaulospora morrowiae</name>
    <dbReference type="NCBI Taxonomy" id="94023"/>
    <lineage>
        <taxon>Eukaryota</taxon>
        <taxon>Fungi</taxon>
        <taxon>Fungi incertae sedis</taxon>
        <taxon>Mucoromycota</taxon>
        <taxon>Glomeromycotina</taxon>
        <taxon>Glomeromycetes</taxon>
        <taxon>Diversisporales</taxon>
        <taxon>Acaulosporaceae</taxon>
        <taxon>Acaulospora</taxon>
    </lineage>
</organism>
<dbReference type="SUPFAM" id="SSF53756">
    <property type="entry name" value="UDP-Glycosyltransferase/glycogen phosphorylase"/>
    <property type="match status" value="1"/>
</dbReference>
<protein>
    <recommendedName>
        <fullName evidence="3 7">UDP-N-acetylglucosamine transferase subunit ALG13</fullName>
        <ecNumber evidence="2 7">2.4.1.141</ecNumber>
    </recommendedName>
    <alternativeName>
        <fullName evidence="5 7">Asparagine-linked glycosylation protein 13</fullName>
    </alternativeName>
</protein>
<dbReference type="EC" id="2.4.1.141" evidence="2 7"/>
<evidence type="ECO:0000313" key="10">
    <source>
        <dbReference type="Proteomes" id="UP000789342"/>
    </source>
</evidence>
<evidence type="ECO:0000256" key="1">
    <source>
        <dbReference type="ARBA" id="ARBA00011198"/>
    </source>
</evidence>
<dbReference type="GO" id="GO:0004577">
    <property type="term" value="F:N-acetylglucosaminyldiphosphodolichol N-acetylglucosaminyltransferase activity"/>
    <property type="evidence" value="ECO:0007669"/>
    <property type="project" value="UniProtKB-EC"/>
</dbReference>
<dbReference type="Pfam" id="PF04101">
    <property type="entry name" value="Glyco_tran_28_C"/>
    <property type="match status" value="1"/>
</dbReference>
<dbReference type="GO" id="GO:0006488">
    <property type="term" value="P:dolichol-linked oligosaccharide biosynthetic process"/>
    <property type="evidence" value="ECO:0007669"/>
    <property type="project" value="TreeGrafter"/>
</dbReference>
<gene>
    <name evidence="7" type="primary">ALG13</name>
    <name evidence="9" type="ORF">AMORRO_LOCUS12096</name>
</gene>
<dbReference type="PANTHER" id="PTHR47043:SF1">
    <property type="entry name" value="UDP-N-ACETYLGLUCOSAMINE TRANSFERASE SUBUNIT ALG13"/>
    <property type="match status" value="1"/>
</dbReference>
<evidence type="ECO:0000256" key="7">
    <source>
        <dbReference type="RuleBase" id="RU362128"/>
    </source>
</evidence>
<evidence type="ECO:0000256" key="2">
    <source>
        <dbReference type="ARBA" id="ARBA00012614"/>
    </source>
</evidence>
<dbReference type="Gene3D" id="3.40.50.2000">
    <property type="entry name" value="Glycogen Phosphorylase B"/>
    <property type="match status" value="1"/>
</dbReference>
<evidence type="ECO:0000256" key="4">
    <source>
        <dbReference type="ARBA" id="ARBA00024804"/>
    </source>
</evidence>
<evidence type="ECO:0000313" key="9">
    <source>
        <dbReference type="EMBL" id="CAG8700404.1"/>
    </source>
</evidence>
<dbReference type="InterPro" id="IPR052474">
    <property type="entry name" value="UDP-GlcNAc_transferase"/>
</dbReference>
<keyword evidence="7" id="KW-0328">Glycosyltransferase</keyword>
<dbReference type="OrthoDB" id="20273at2759"/>
<name>A0A9N9HQ30_9GLOM</name>
<evidence type="ECO:0000256" key="6">
    <source>
        <dbReference type="ARBA" id="ARBA00048184"/>
    </source>
</evidence>
<evidence type="ECO:0000259" key="8">
    <source>
        <dbReference type="Pfam" id="PF04101"/>
    </source>
</evidence>
<comment type="caution">
    <text evidence="9">The sequence shown here is derived from an EMBL/GenBank/DDBJ whole genome shotgun (WGS) entry which is preliminary data.</text>
</comment>
<keyword evidence="7" id="KW-0808">Transferase</keyword>
<dbReference type="AlphaFoldDB" id="A0A9N9HQ30"/>
<feature type="domain" description="Glycosyl transferase family 28 C-terminal" evidence="8">
    <location>
        <begin position="4"/>
        <end position="142"/>
    </location>
</feature>
<comment type="subcellular location">
    <subcellularLocation>
        <location evidence="7">Endoplasmic reticulum</location>
    </subcellularLocation>
</comment>
<comment type="function">
    <text evidence="4 7">Involved in protein N-glycosylation. Essential for the second step of the dolichol-linked oligosaccharide pathway.</text>
</comment>
<comment type="catalytic activity">
    <reaction evidence="6">
        <text>an N-acetyl-alpha-D-glucosaminyl-diphospho-di-trans,poly-cis-dolichol + UDP-N-acetyl-alpha-D-glucosamine = an N,N'-diacetylchitobiosyl-diphospho-di-trans,poly-cis-dolichol + UDP + H(+)</text>
        <dbReference type="Rhea" id="RHEA:23380"/>
        <dbReference type="Rhea" id="RHEA-COMP:19507"/>
        <dbReference type="Rhea" id="RHEA-COMP:19510"/>
        <dbReference type="ChEBI" id="CHEBI:15378"/>
        <dbReference type="ChEBI" id="CHEBI:57269"/>
        <dbReference type="ChEBI" id="CHEBI:57705"/>
        <dbReference type="ChEBI" id="CHEBI:58223"/>
        <dbReference type="ChEBI" id="CHEBI:58427"/>
        <dbReference type="EC" id="2.4.1.141"/>
    </reaction>
</comment>
<dbReference type="GO" id="GO:0043541">
    <property type="term" value="C:UDP-N-acetylglucosamine transferase complex"/>
    <property type="evidence" value="ECO:0007669"/>
    <property type="project" value="TreeGrafter"/>
</dbReference>
<dbReference type="EMBL" id="CAJVPV010016918">
    <property type="protein sequence ID" value="CAG8700404.1"/>
    <property type="molecule type" value="Genomic_DNA"/>
</dbReference>
<comment type="subunit">
    <text evidence="1 7">Heterodimer with ALG14 to form a functional enzyme.</text>
</comment>
<evidence type="ECO:0000256" key="3">
    <source>
        <dbReference type="ARBA" id="ARBA00017468"/>
    </source>
</evidence>
<evidence type="ECO:0000256" key="5">
    <source>
        <dbReference type="ARBA" id="ARBA00032061"/>
    </source>
</evidence>
<keyword evidence="7" id="KW-0256">Endoplasmic reticulum</keyword>
<reference evidence="9" key="1">
    <citation type="submission" date="2021-06" db="EMBL/GenBank/DDBJ databases">
        <authorList>
            <person name="Kallberg Y."/>
            <person name="Tangrot J."/>
            <person name="Rosling A."/>
        </authorList>
    </citation>
    <scope>NUCLEOTIDE SEQUENCE</scope>
    <source>
        <strain evidence="9">CL551</strain>
    </source>
</reference>
<proteinExistence type="inferred from homology"/>
<keyword evidence="10" id="KW-1185">Reference proteome</keyword>
<dbReference type="InterPro" id="IPR007235">
    <property type="entry name" value="Glyco_trans_28_C"/>
</dbReference>
<comment type="similarity">
    <text evidence="7">Belongs to the glycosyltransferase 28 family.</text>
</comment>